<dbReference type="PANTHER" id="PTHR30537">
    <property type="entry name" value="HTH-TYPE TRANSCRIPTIONAL REGULATOR"/>
    <property type="match status" value="1"/>
</dbReference>
<dbReference type="PROSITE" id="PS50931">
    <property type="entry name" value="HTH_LYSR"/>
    <property type="match status" value="1"/>
</dbReference>
<dbReference type="FunFam" id="3.40.190.290:FF:000001">
    <property type="entry name" value="Transcriptional regulator, LysR family"/>
    <property type="match status" value="1"/>
</dbReference>
<dbReference type="GO" id="GO:0003700">
    <property type="term" value="F:DNA-binding transcription factor activity"/>
    <property type="evidence" value="ECO:0007669"/>
    <property type="project" value="InterPro"/>
</dbReference>
<evidence type="ECO:0000313" key="6">
    <source>
        <dbReference type="EMBL" id="HAT3581098.1"/>
    </source>
</evidence>
<dbReference type="CDD" id="cd08479">
    <property type="entry name" value="PBP2_CrgA_like_9"/>
    <property type="match status" value="1"/>
</dbReference>
<keyword evidence="4" id="KW-0804">Transcription</keyword>
<dbReference type="SUPFAM" id="SSF46785">
    <property type="entry name" value="Winged helix' DNA-binding domain"/>
    <property type="match status" value="1"/>
</dbReference>
<dbReference type="InterPro" id="IPR036388">
    <property type="entry name" value="WH-like_DNA-bd_sf"/>
</dbReference>
<keyword evidence="2" id="KW-0805">Transcription regulation</keyword>
<comment type="similarity">
    <text evidence="1">Belongs to the LysR transcriptional regulatory family.</text>
</comment>
<evidence type="ECO:0000256" key="4">
    <source>
        <dbReference type="ARBA" id="ARBA00023163"/>
    </source>
</evidence>
<dbReference type="GO" id="GO:0006351">
    <property type="term" value="P:DNA-templated transcription"/>
    <property type="evidence" value="ECO:0007669"/>
    <property type="project" value="TreeGrafter"/>
</dbReference>
<reference evidence="6" key="1">
    <citation type="journal article" date="2018" name="Genome Biol.">
        <title>SKESA: strategic k-mer extension for scrupulous assemblies.</title>
        <authorList>
            <person name="Souvorov A."/>
            <person name="Agarwala R."/>
            <person name="Lipman D.J."/>
        </authorList>
    </citation>
    <scope>NUCLEOTIDE SEQUENCE</scope>
    <source>
        <strain evidence="6">CAVp300</strain>
    </source>
</reference>
<dbReference type="SUPFAM" id="SSF53850">
    <property type="entry name" value="Periplasmic binding protein-like II"/>
    <property type="match status" value="1"/>
</dbReference>
<reference evidence="6" key="2">
    <citation type="submission" date="2020-10" db="EMBL/GenBank/DDBJ databases">
        <authorList>
            <consortium name="NCBI Pathogen Detection Project"/>
        </authorList>
    </citation>
    <scope>NUCLEOTIDE SEQUENCE</scope>
    <source>
        <strain evidence="6">CAVp300</strain>
    </source>
</reference>
<proteinExistence type="inferred from homology"/>
<evidence type="ECO:0000313" key="7">
    <source>
        <dbReference type="Proteomes" id="UP000867740"/>
    </source>
</evidence>
<dbReference type="InterPro" id="IPR058163">
    <property type="entry name" value="LysR-type_TF_proteobact-type"/>
</dbReference>
<dbReference type="GO" id="GO:0009891">
    <property type="term" value="P:positive regulation of biosynthetic process"/>
    <property type="evidence" value="ECO:0007669"/>
    <property type="project" value="UniProtKB-ARBA"/>
</dbReference>
<dbReference type="Pfam" id="PF03466">
    <property type="entry name" value="LysR_substrate"/>
    <property type="match status" value="1"/>
</dbReference>
<accession>A0A9P3T549</accession>
<dbReference type="InterPro" id="IPR036390">
    <property type="entry name" value="WH_DNA-bd_sf"/>
</dbReference>
<dbReference type="RefSeq" id="WP_047372518.1">
    <property type="nucleotide sequence ID" value="NZ_CABMNU010000005.1"/>
</dbReference>
<gene>
    <name evidence="6" type="ORF">I8531_001376</name>
</gene>
<keyword evidence="3" id="KW-0238">DNA-binding</keyword>
<name>A0A9P3T549_KLUIN</name>
<dbReference type="EMBL" id="DACSUM010000008">
    <property type="protein sequence ID" value="HAT3581098.1"/>
    <property type="molecule type" value="Genomic_DNA"/>
</dbReference>
<dbReference type="AlphaFoldDB" id="A0A9P3T549"/>
<dbReference type="InterPro" id="IPR000847">
    <property type="entry name" value="LysR_HTH_N"/>
</dbReference>
<sequence length="301" mass="33993">MKRNWPLIEDFNVFLTVVRNNSFSRAAIELGVSNAYITKRIGILEEMLGVKLFYRNTRDIKLTESGEVTRVQAEQLINKTESVLEQIKDVKNDIVGSIHICSSFGFGKNHLAKALSLFSKENPKLKIKLTLTDIKIDLVKEGIDLEVIVGDEFHDRYYAKKIAENKRILCASPDYLSERGMPQTAEALSGHDCLFLQEKGLPFGLWHLTDGHRTETVRVHGDLSSNSGEVILQWALDGHGIALRSQWDARKYIEAGELTQILPGYYERASVWAIYPGKLEESIKTKKCVAFLEGYFGNATL</sequence>
<feature type="domain" description="HTH lysR-type" evidence="5">
    <location>
        <begin position="6"/>
        <end position="63"/>
    </location>
</feature>
<dbReference type="Pfam" id="PF00126">
    <property type="entry name" value="HTH_1"/>
    <property type="match status" value="1"/>
</dbReference>
<evidence type="ECO:0000256" key="3">
    <source>
        <dbReference type="ARBA" id="ARBA00023125"/>
    </source>
</evidence>
<evidence type="ECO:0000256" key="2">
    <source>
        <dbReference type="ARBA" id="ARBA00023015"/>
    </source>
</evidence>
<evidence type="ECO:0000256" key="1">
    <source>
        <dbReference type="ARBA" id="ARBA00009437"/>
    </source>
</evidence>
<protein>
    <submittedName>
        <fullName evidence="6">LysR family transcriptional regulator</fullName>
    </submittedName>
</protein>
<evidence type="ECO:0000259" key="5">
    <source>
        <dbReference type="PROSITE" id="PS50931"/>
    </source>
</evidence>
<dbReference type="GO" id="GO:0043565">
    <property type="term" value="F:sequence-specific DNA binding"/>
    <property type="evidence" value="ECO:0007669"/>
    <property type="project" value="TreeGrafter"/>
</dbReference>
<dbReference type="Proteomes" id="UP000867740">
    <property type="component" value="Unassembled WGS sequence"/>
</dbReference>
<dbReference type="Gene3D" id="3.40.190.290">
    <property type="match status" value="1"/>
</dbReference>
<dbReference type="InterPro" id="IPR005119">
    <property type="entry name" value="LysR_subst-bd"/>
</dbReference>
<comment type="caution">
    <text evidence="6">The sequence shown here is derived from an EMBL/GenBank/DDBJ whole genome shotgun (WGS) entry which is preliminary data.</text>
</comment>
<dbReference type="Gene3D" id="1.10.10.10">
    <property type="entry name" value="Winged helix-like DNA-binding domain superfamily/Winged helix DNA-binding domain"/>
    <property type="match status" value="1"/>
</dbReference>
<dbReference type="FunFam" id="1.10.10.10:FF:000001">
    <property type="entry name" value="LysR family transcriptional regulator"/>
    <property type="match status" value="1"/>
</dbReference>
<organism evidence="6 7">
    <name type="scientific">Kluyvera intermedia</name>
    <name type="common">Enterobacter intermedius</name>
    <dbReference type="NCBI Taxonomy" id="61648"/>
    <lineage>
        <taxon>Bacteria</taxon>
        <taxon>Pseudomonadati</taxon>
        <taxon>Pseudomonadota</taxon>
        <taxon>Gammaproteobacteria</taxon>
        <taxon>Enterobacterales</taxon>
        <taxon>Enterobacteriaceae</taxon>
        <taxon>Kluyvera</taxon>
    </lineage>
</organism>
<dbReference type="PANTHER" id="PTHR30537:SF5">
    <property type="entry name" value="HTH-TYPE TRANSCRIPTIONAL ACTIVATOR TTDR-RELATED"/>
    <property type="match status" value="1"/>
</dbReference>